<gene>
    <name evidence="2" type="ORF">DSM100688_1859</name>
</gene>
<organism evidence="2 3">
    <name type="scientific">Bifidobacterium ramosum</name>
    <dbReference type="NCBI Taxonomy" id="1798158"/>
    <lineage>
        <taxon>Bacteria</taxon>
        <taxon>Bacillati</taxon>
        <taxon>Actinomycetota</taxon>
        <taxon>Actinomycetes</taxon>
        <taxon>Bifidobacteriales</taxon>
        <taxon>Bifidobacteriaceae</taxon>
        <taxon>Bifidobacterium</taxon>
    </lineage>
</organism>
<proteinExistence type="predicted"/>
<dbReference type="AlphaFoldDB" id="A0A6L4WZB9"/>
<feature type="region of interest" description="Disordered" evidence="1">
    <location>
        <begin position="1"/>
        <end position="27"/>
    </location>
</feature>
<comment type="caution">
    <text evidence="2">The sequence shown here is derived from an EMBL/GenBank/DDBJ whole genome shotgun (WGS) entry which is preliminary data.</text>
</comment>
<name>A0A6L4WZB9_9BIFI</name>
<reference evidence="2 3" key="1">
    <citation type="submission" date="2019-10" db="EMBL/GenBank/DDBJ databases">
        <title>Characterization of the phylogenetic diversity of two novel species belonging to the genus Bifidobacterium: Bifidobacterium cebidarum sp. nov. and Bifidobacterium leontopitheci sp. nov.</title>
        <authorList>
            <person name="Lugli G.A."/>
            <person name="Duranti S."/>
            <person name="Milani C."/>
            <person name="Turroni F."/>
            <person name="Ventura M."/>
        </authorList>
    </citation>
    <scope>NUCLEOTIDE SEQUENCE [LARGE SCALE GENOMIC DNA]</scope>
    <source>
        <strain evidence="2 3">DSM 100688</strain>
    </source>
</reference>
<protein>
    <submittedName>
        <fullName evidence="2">Uncharacterized protein</fullName>
    </submittedName>
</protein>
<sequence length="48" mass="5010">MSVKGEGSGETEALGSREMCRHAADQRPEEALISASVRYLPAAMTSGA</sequence>
<evidence type="ECO:0000256" key="1">
    <source>
        <dbReference type="SAM" id="MobiDB-lite"/>
    </source>
</evidence>
<evidence type="ECO:0000313" key="3">
    <source>
        <dbReference type="Proteomes" id="UP000482084"/>
    </source>
</evidence>
<dbReference type="Proteomes" id="UP000482084">
    <property type="component" value="Unassembled WGS sequence"/>
</dbReference>
<accession>A0A6L4WZB9</accession>
<evidence type="ECO:0000313" key="2">
    <source>
        <dbReference type="EMBL" id="KAB8287084.1"/>
    </source>
</evidence>
<dbReference type="EMBL" id="WBSM01000011">
    <property type="protein sequence ID" value="KAB8287084.1"/>
    <property type="molecule type" value="Genomic_DNA"/>
</dbReference>
<keyword evidence="3" id="KW-1185">Reference proteome</keyword>
<feature type="compositionally biased region" description="Basic and acidic residues" evidence="1">
    <location>
        <begin position="18"/>
        <end position="27"/>
    </location>
</feature>